<organism evidence="2 3">
    <name type="scientific">Chryseobacterium cheonjiense</name>
    <dbReference type="NCBI Taxonomy" id="2728845"/>
    <lineage>
        <taxon>Bacteria</taxon>
        <taxon>Pseudomonadati</taxon>
        <taxon>Bacteroidota</taxon>
        <taxon>Flavobacteriia</taxon>
        <taxon>Flavobacteriales</taxon>
        <taxon>Weeksellaceae</taxon>
        <taxon>Chryseobacterium group</taxon>
        <taxon>Chryseobacterium</taxon>
    </lineage>
</organism>
<evidence type="ECO:0000259" key="1">
    <source>
        <dbReference type="PROSITE" id="PS51462"/>
    </source>
</evidence>
<dbReference type="PROSITE" id="PS51462">
    <property type="entry name" value="NUDIX"/>
    <property type="match status" value="1"/>
</dbReference>
<sequence length="154" mass="17512">MKTSAGILLFKKTESHIYYFLVHPGGPFWRNKDLGAWSIPKGEVLEGESLLERAKIEFFEETGKSVDGDFIELEPITQKAGKKVFAWALEKDLETTGLQSNIITINWPPKSGKTMEIPEVDRWEWFPSEEAKQKINPAQAGFIIQLEKLISSED</sequence>
<evidence type="ECO:0000313" key="3">
    <source>
        <dbReference type="Proteomes" id="UP000552615"/>
    </source>
</evidence>
<evidence type="ECO:0000313" key="2">
    <source>
        <dbReference type="EMBL" id="NML56997.1"/>
    </source>
</evidence>
<dbReference type="PANTHER" id="PTHR21340">
    <property type="entry name" value="DIADENOSINE 5,5-P1,P4-TETRAPHOSPHATE PYROPHOSPHOHYDROLASE MUTT"/>
    <property type="match status" value="1"/>
</dbReference>
<gene>
    <name evidence="2" type="ORF">HHL20_06540</name>
</gene>
<dbReference type="SUPFAM" id="SSF55811">
    <property type="entry name" value="Nudix"/>
    <property type="match status" value="1"/>
</dbReference>
<dbReference type="AlphaFoldDB" id="A0A7Y0FIA1"/>
<dbReference type="GO" id="GO:0004081">
    <property type="term" value="F:bis(5'-nucleosyl)-tetraphosphatase (asymmetrical) activity"/>
    <property type="evidence" value="ECO:0007669"/>
    <property type="project" value="TreeGrafter"/>
</dbReference>
<dbReference type="PANTHER" id="PTHR21340:SF7">
    <property type="entry name" value="NUDIX HYDROLASE DOMAIN-CONTAINING PROTEIN"/>
    <property type="match status" value="1"/>
</dbReference>
<reference evidence="2 3" key="1">
    <citation type="submission" date="2020-04" db="EMBL/GenBank/DDBJ databases">
        <title>Chryseobacterium sp. RJ-7-14 sp. nov., isolated from Jeju soil.</title>
        <authorList>
            <person name="Dahal R.H."/>
            <person name="Chaudhary D.K."/>
        </authorList>
    </citation>
    <scope>NUCLEOTIDE SEQUENCE [LARGE SCALE GENOMIC DNA]</scope>
    <source>
        <strain evidence="2 3">RJ-7-14</strain>
    </source>
</reference>
<dbReference type="InterPro" id="IPR000086">
    <property type="entry name" value="NUDIX_hydrolase_dom"/>
</dbReference>
<comment type="caution">
    <text evidence="2">The sequence shown here is derived from an EMBL/GenBank/DDBJ whole genome shotgun (WGS) entry which is preliminary data.</text>
</comment>
<keyword evidence="3" id="KW-1185">Reference proteome</keyword>
<dbReference type="EMBL" id="JABBGF010000001">
    <property type="protein sequence ID" value="NML56997.1"/>
    <property type="molecule type" value="Genomic_DNA"/>
</dbReference>
<dbReference type="Gene3D" id="3.90.79.10">
    <property type="entry name" value="Nucleoside Triphosphate Pyrophosphohydrolase"/>
    <property type="match status" value="1"/>
</dbReference>
<dbReference type="Pfam" id="PF00293">
    <property type="entry name" value="NUDIX"/>
    <property type="match status" value="1"/>
</dbReference>
<dbReference type="GO" id="GO:0006167">
    <property type="term" value="P:AMP biosynthetic process"/>
    <property type="evidence" value="ECO:0007669"/>
    <property type="project" value="TreeGrafter"/>
</dbReference>
<dbReference type="GO" id="GO:0006754">
    <property type="term" value="P:ATP biosynthetic process"/>
    <property type="evidence" value="ECO:0007669"/>
    <property type="project" value="TreeGrafter"/>
</dbReference>
<dbReference type="RefSeq" id="WP_169230356.1">
    <property type="nucleotide sequence ID" value="NZ_JABBGF010000001.1"/>
</dbReference>
<dbReference type="CDD" id="cd04662">
    <property type="entry name" value="NUDIX_Hydrolase"/>
    <property type="match status" value="1"/>
</dbReference>
<dbReference type="InterPro" id="IPR015797">
    <property type="entry name" value="NUDIX_hydrolase-like_dom_sf"/>
</dbReference>
<feature type="domain" description="Nudix hydrolase" evidence="1">
    <location>
        <begin position="1"/>
        <end position="148"/>
    </location>
</feature>
<dbReference type="InterPro" id="IPR051325">
    <property type="entry name" value="Nudix_hydrolase_domain"/>
</dbReference>
<dbReference type="Proteomes" id="UP000552615">
    <property type="component" value="Unassembled WGS sequence"/>
</dbReference>
<name>A0A7Y0FIA1_9FLAO</name>
<accession>A0A7Y0FIA1</accession>
<proteinExistence type="predicted"/>
<protein>
    <submittedName>
        <fullName evidence="2">NUDIX domain-containing protein</fullName>
    </submittedName>
</protein>